<gene>
    <name evidence="3" type="ORF">C2G38_2160921</name>
</gene>
<sequence>MKFTTYLIPLLAITASINVLAAPVQGSASSLVLDGQRRITERGDIISKLDADRQSIKERATTGNQIESKSPSVKDSKLGKLESQNLMERKTLESQKLADEGKPKLMKRKIYKRGESESKLVANDKLQRILY</sequence>
<dbReference type="Proteomes" id="UP000266673">
    <property type="component" value="Unassembled WGS sequence"/>
</dbReference>
<protein>
    <submittedName>
        <fullName evidence="3">Uncharacterized protein</fullName>
    </submittedName>
</protein>
<feature type="compositionally biased region" description="Polar residues" evidence="1">
    <location>
        <begin position="61"/>
        <end position="71"/>
    </location>
</feature>
<feature type="region of interest" description="Disordered" evidence="1">
    <location>
        <begin position="57"/>
        <end position="99"/>
    </location>
</feature>
<feature type="chain" id="PRO_5017227914" evidence="2">
    <location>
        <begin position="22"/>
        <end position="131"/>
    </location>
</feature>
<proteinExistence type="predicted"/>
<dbReference type="OrthoDB" id="10654432at2759"/>
<keyword evidence="2" id="KW-0732">Signal</keyword>
<comment type="caution">
    <text evidence="3">The sequence shown here is derived from an EMBL/GenBank/DDBJ whole genome shotgun (WGS) entry which is preliminary data.</text>
</comment>
<feature type="signal peptide" evidence="2">
    <location>
        <begin position="1"/>
        <end position="21"/>
    </location>
</feature>
<feature type="compositionally biased region" description="Basic and acidic residues" evidence="1">
    <location>
        <begin position="87"/>
        <end position="99"/>
    </location>
</feature>
<name>A0A397W209_9GLOM</name>
<accession>A0A397W209</accession>
<evidence type="ECO:0000256" key="2">
    <source>
        <dbReference type="SAM" id="SignalP"/>
    </source>
</evidence>
<evidence type="ECO:0000313" key="4">
    <source>
        <dbReference type="Proteomes" id="UP000266673"/>
    </source>
</evidence>
<organism evidence="3 4">
    <name type="scientific">Gigaspora rosea</name>
    <dbReference type="NCBI Taxonomy" id="44941"/>
    <lineage>
        <taxon>Eukaryota</taxon>
        <taxon>Fungi</taxon>
        <taxon>Fungi incertae sedis</taxon>
        <taxon>Mucoromycota</taxon>
        <taxon>Glomeromycotina</taxon>
        <taxon>Glomeromycetes</taxon>
        <taxon>Diversisporales</taxon>
        <taxon>Gigasporaceae</taxon>
        <taxon>Gigaspora</taxon>
    </lineage>
</organism>
<evidence type="ECO:0000313" key="3">
    <source>
        <dbReference type="EMBL" id="RIB27309.1"/>
    </source>
</evidence>
<evidence type="ECO:0000256" key="1">
    <source>
        <dbReference type="SAM" id="MobiDB-lite"/>
    </source>
</evidence>
<dbReference type="AlphaFoldDB" id="A0A397W209"/>
<keyword evidence="4" id="KW-1185">Reference proteome</keyword>
<dbReference type="EMBL" id="QKWP01000103">
    <property type="protein sequence ID" value="RIB27309.1"/>
    <property type="molecule type" value="Genomic_DNA"/>
</dbReference>
<reference evidence="3 4" key="1">
    <citation type="submission" date="2018-06" db="EMBL/GenBank/DDBJ databases">
        <title>Comparative genomics reveals the genomic features of Rhizophagus irregularis, R. cerebriforme, R. diaphanum and Gigaspora rosea, and their symbiotic lifestyle signature.</title>
        <authorList>
            <person name="Morin E."/>
            <person name="San Clemente H."/>
            <person name="Chen E.C.H."/>
            <person name="De La Providencia I."/>
            <person name="Hainaut M."/>
            <person name="Kuo A."/>
            <person name="Kohler A."/>
            <person name="Murat C."/>
            <person name="Tang N."/>
            <person name="Roy S."/>
            <person name="Loubradou J."/>
            <person name="Henrissat B."/>
            <person name="Grigoriev I.V."/>
            <person name="Corradi N."/>
            <person name="Roux C."/>
            <person name="Martin F.M."/>
        </authorList>
    </citation>
    <scope>NUCLEOTIDE SEQUENCE [LARGE SCALE GENOMIC DNA]</scope>
    <source>
        <strain evidence="3 4">DAOM 194757</strain>
    </source>
</reference>